<reference evidence="2" key="2">
    <citation type="journal article" date="2022" name="Microbiol. Resour. Announc.">
        <title>Whole-Genome Sequence of Entomortierella parvispora E1425, a Mucoromycotan Fungus Associated with Burkholderiaceae-Related Endosymbiotic Bacteria.</title>
        <authorList>
            <person name="Herlambang A."/>
            <person name="Guo Y."/>
            <person name="Takashima Y."/>
            <person name="Narisawa K."/>
            <person name="Ohta H."/>
            <person name="Nishizawa T."/>
        </authorList>
    </citation>
    <scope>NUCLEOTIDE SEQUENCE</scope>
    <source>
        <strain evidence="2">E1425</strain>
    </source>
</reference>
<feature type="compositionally biased region" description="Polar residues" evidence="1">
    <location>
        <begin position="300"/>
        <end position="314"/>
    </location>
</feature>
<feature type="compositionally biased region" description="Pro residues" evidence="1">
    <location>
        <begin position="662"/>
        <end position="672"/>
    </location>
</feature>
<dbReference type="SUPFAM" id="SSF54695">
    <property type="entry name" value="POZ domain"/>
    <property type="match status" value="1"/>
</dbReference>
<sequence length="889" mass="98519">MDSSRGQPPPLQQQQHQQQRGHQQQYPQAQHEEMSYSSLEDQHGHSQHRSPFHPPPHVYPSHSVSQVPPSPVFTGERSQSTAEAQVLWHRQQQQIPEEQMRRQQASAIFHQPNQQQQRQVFSMSRSSDHPQQHHQHTQSMQSPSAAQNPSRELNFWGQHSHASPGGTNVRRPEVISREPASPLPSLAQPFSSTLRSNDERVATRPALPQRQPSARPQSQSTSPPMAELRSQNNPLMSQGRTLRSLAVPSSLTSRSATNRSAPYPPPRPHRLPSVSSPSSPGLVRDELPQYVPGTSDPGHSFSQGQSNGAESVTRSRSHYPSTRRSHPARNGLRHQLVTGESTLPPRAPISVTCPQEEGNRDGSYDGQDEDVVMEEEDPLEVTLNIDLPKSTRTCEGEPGTTVLNINPSWHCVFIETIQQERIRCSLRIQFCGSSRRMEHRALVCQLQSLQVIGYQSRQVELTRRIIGKNLLNKGGIIVHLDPLAINYNDASYGFTISISSFSCDRLDCRYHRPDELLPLTRQQNSAFCRRNLKELYNDTSSKDVIVTLLPSQELFYVHSVVLENYGYFRELLEEQGKNVAGHARLRRQGSSRSGIGGFMTSLVGIGDVDEDGFAQPLDLNSFPATRLLQPSQQQPSQQQSPPAAAAAAAGPSASSLPSSSSQPPPSPPPPRPTRPRISLEIEGASPNVFRAILHFLYMGHIPTTGASCFRSSAPTSAVLLTATGARECSSPSSTPSAPATMEADSIPTPSSALPTVNPFDFAWTDLYDAAVRFQLVGLTRLARLVLVSRLEPDSAVQELMTWAYQHESLIPCYVSFIIESVHPDHFKEDKIARSNAQVNSYPEADRAGNSGGVSSSLLWDYREKCPKFGEILLMIVQMLDERRPVLTTL</sequence>
<accession>A0A9P3H5U1</accession>
<evidence type="ECO:0008006" key="4">
    <source>
        <dbReference type="Google" id="ProtNLM"/>
    </source>
</evidence>
<feature type="compositionally biased region" description="Low complexity" evidence="1">
    <location>
        <begin position="729"/>
        <end position="740"/>
    </location>
</feature>
<dbReference type="Gene3D" id="3.30.710.10">
    <property type="entry name" value="Potassium Channel Kv1.1, Chain A"/>
    <property type="match status" value="1"/>
</dbReference>
<feature type="region of interest" description="Disordered" evidence="1">
    <location>
        <begin position="1"/>
        <end position="367"/>
    </location>
</feature>
<feature type="compositionally biased region" description="Polar residues" evidence="1">
    <location>
        <begin position="229"/>
        <end position="258"/>
    </location>
</feature>
<feature type="compositionally biased region" description="Polar residues" evidence="1">
    <location>
        <begin position="90"/>
        <end position="125"/>
    </location>
</feature>
<feature type="region of interest" description="Disordered" evidence="1">
    <location>
        <begin position="628"/>
        <end position="677"/>
    </location>
</feature>
<evidence type="ECO:0000256" key="1">
    <source>
        <dbReference type="SAM" id="MobiDB-lite"/>
    </source>
</evidence>
<dbReference type="EMBL" id="BQFW01000004">
    <property type="protein sequence ID" value="GJJ70578.1"/>
    <property type="molecule type" value="Genomic_DNA"/>
</dbReference>
<organism evidence="2 3">
    <name type="scientific">Entomortierella parvispora</name>
    <dbReference type="NCBI Taxonomy" id="205924"/>
    <lineage>
        <taxon>Eukaryota</taxon>
        <taxon>Fungi</taxon>
        <taxon>Fungi incertae sedis</taxon>
        <taxon>Mucoromycota</taxon>
        <taxon>Mortierellomycotina</taxon>
        <taxon>Mortierellomycetes</taxon>
        <taxon>Mortierellales</taxon>
        <taxon>Mortierellaceae</taxon>
        <taxon>Entomortierella</taxon>
    </lineage>
</organism>
<feature type="compositionally biased region" description="Basic residues" evidence="1">
    <location>
        <begin position="315"/>
        <end position="327"/>
    </location>
</feature>
<protein>
    <recommendedName>
        <fullName evidence="4">BTB domain-containing protein</fullName>
    </recommendedName>
</protein>
<dbReference type="PANTHER" id="PTHR24413">
    <property type="entry name" value="SPECKLE-TYPE POZ PROTEIN"/>
    <property type="match status" value="1"/>
</dbReference>
<gene>
    <name evidence="2" type="ORF">EMPS_02927</name>
</gene>
<feature type="compositionally biased region" description="Low complexity" evidence="1">
    <location>
        <begin position="271"/>
        <end position="280"/>
    </location>
</feature>
<dbReference type="InterPro" id="IPR011333">
    <property type="entry name" value="SKP1/BTB/POZ_sf"/>
</dbReference>
<feature type="compositionally biased region" description="Low complexity" evidence="1">
    <location>
        <begin position="12"/>
        <end position="29"/>
    </location>
</feature>
<feature type="region of interest" description="Disordered" evidence="1">
    <location>
        <begin position="726"/>
        <end position="749"/>
    </location>
</feature>
<dbReference type="Proteomes" id="UP000827284">
    <property type="component" value="Unassembled WGS sequence"/>
</dbReference>
<dbReference type="OrthoDB" id="2419478at2759"/>
<comment type="caution">
    <text evidence="2">The sequence shown here is derived from an EMBL/GenBank/DDBJ whole genome shotgun (WGS) entry which is preliminary data.</text>
</comment>
<name>A0A9P3H5U1_9FUNG</name>
<proteinExistence type="predicted"/>
<evidence type="ECO:0000313" key="2">
    <source>
        <dbReference type="EMBL" id="GJJ70578.1"/>
    </source>
</evidence>
<evidence type="ECO:0000313" key="3">
    <source>
        <dbReference type="Proteomes" id="UP000827284"/>
    </source>
</evidence>
<reference evidence="2" key="1">
    <citation type="submission" date="2021-11" db="EMBL/GenBank/DDBJ databases">
        <authorList>
            <person name="Herlambang A."/>
            <person name="Guo Y."/>
            <person name="Takashima Y."/>
            <person name="Nishizawa T."/>
        </authorList>
    </citation>
    <scope>NUCLEOTIDE SEQUENCE</scope>
    <source>
        <strain evidence="2">E1425</strain>
    </source>
</reference>
<keyword evidence="3" id="KW-1185">Reference proteome</keyword>
<feature type="compositionally biased region" description="Low complexity" evidence="1">
    <location>
        <begin position="629"/>
        <end position="661"/>
    </location>
</feature>
<dbReference type="AlphaFoldDB" id="A0A9P3H5U1"/>
<feature type="compositionally biased region" description="Low complexity" evidence="1">
    <location>
        <begin position="204"/>
        <end position="224"/>
    </location>
</feature>
<feature type="compositionally biased region" description="Basic and acidic residues" evidence="1">
    <location>
        <begin position="30"/>
        <end position="44"/>
    </location>
</feature>